<evidence type="ECO:0000313" key="3">
    <source>
        <dbReference type="Proteomes" id="UP000009881"/>
    </source>
</evidence>
<dbReference type="EMBL" id="ANHY01000015">
    <property type="protein sequence ID" value="EKV28632.1"/>
    <property type="molecule type" value="Genomic_DNA"/>
</dbReference>
<reference evidence="2 3" key="1">
    <citation type="journal article" date="2013" name="Genome Announc.">
        <title>Draft Genome Sequence of an Alphaproteobacterium, Caenispirillum salinarum AK4(T), Isolated from a Solar Saltern.</title>
        <authorList>
            <person name="Khatri I."/>
            <person name="Singh A."/>
            <person name="Korpole S."/>
            <person name="Pinnaka A.K."/>
            <person name="Subramanian S."/>
        </authorList>
    </citation>
    <scope>NUCLEOTIDE SEQUENCE [LARGE SCALE GENOMIC DNA]</scope>
    <source>
        <strain evidence="2 3">AK4</strain>
    </source>
</reference>
<proteinExistence type="predicted"/>
<dbReference type="STRING" id="1238182.C882_0844"/>
<feature type="compositionally biased region" description="Basic and acidic residues" evidence="1">
    <location>
        <begin position="1"/>
        <end position="27"/>
    </location>
</feature>
<evidence type="ECO:0000256" key="1">
    <source>
        <dbReference type="SAM" id="MobiDB-lite"/>
    </source>
</evidence>
<comment type="caution">
    <text evidence="2">The sequence shown here is derived from an EMBL/GenBank/DDBJ whole genome shotgun (WGS) entry which is preliminary data.</text>
</comment>
<accession>K9GU20</accession>
<protein>
    <submittedName>
        <fullName evidence="2">Uncharacterized protein</fullName>
    </submittedName>
</protein>
<evidence type="ECO:0000313" key="2">
    <source>
        <dbReference type="EMBL" id="EKV28632.1"/>
    </source>
</evidence>
<keyword evidence="3" id="KW-1185">Reference proteome</keyword>
<feature type="region of interest" description="Disordered" evidence="1">
    <location>
        <begin position="1"/>
        <end position="31"/>
    </location>
</feature>
<gene>
    <name evidence="2" type="ORF">C882_0844</name>
</gene>
<sequence>MRRQAADRQRLPRPNPDRRTGSFEGKRLNSHVNAHSRWRECCAAASRCACSRLGLGRGGGLLRRCCASK</sequence>
<organism evidence="2 3">
    <name type="scientific">Caenispirillum salinarum AK4</name>
    <dbReference type="NCBI Taxonomy" id="1238182"/>
    <lineage>
        <taxon>Bacteria</taxon>
        <taxon>Pseudomonadati</taxon>
        <taxon>Pseudomonadota</taxon>
        <taxon>Alphaproteobacteria</taxon>
        <taxon>Rhodospirillales</taxon>
        <taxon>Novispirillaceae</taxon>
        <taxon>Caenispirillum</taxon>
    </lineage>
</organism>
<dbReference type="Proteomes" id="UP000009881">
    <property type="component" value="Unassembled WGS sequence"/>
</dbReference>
<dbReference type="AlphaFoldDB" id="K9GU20"/>
<name>K9GU20_9PROT</name>